<dbReference type="SUPFAM" id="SSF48264">
    <property type="entry name" value="Cytochrome P450"/>
    <property type="match status" value="1"/>
</dbReference>
<sequence>MMPSVSLLVLVVLALLVVYRVLRPSRLPPGPPGLPLLGNVLDIPLKGLFLKLDEWKRTNGGVFSLSAPGQKIVVLADAKSAADVLDKMSAPTSGRPRYIMMNEIMAGNLTITGIPANERWKRCRRIIHEGFNARASEGYAAIQEEESGRLCRYLLQNPGCDLYPALERTSCGVILRALYDAPSLFTSPTGEEKVQKLAEQMDAFMKAAMPLAYMVEMFPVLKYLPRWMAPFKAYGEDFFKDSNAYLENLYQEGCSTKQEGGKAKGFAVASEEARDHFGVTTQEAAWVSGVLYAAGSETSAAAVQSLCMAMLLYPEVQKKAKAEIDAVLGPHAPTLADRPNMPYMHAIVKETLRWRPPLPTGFPHLATENVDYGDYTIPKGTIVIGSIWSINHDAPTFGDPSVFRPERFLSSDGKTLSTPLSNYHDDDIAYGHGRRLCPGRYFANNMLFVEMTYLLWAFDILHAKDEYGRTIDPPNCQFVDRGLTCRPADFPCVFQPRQSTLADVLPPI</sequence>
<evidence type="ECO:0000256" key="5">
    <source>
        <dbReference type="ARBA" id="ARBA00022723"/>
    </source>
</evidence>
<dbReference type="EMBL" id="KV423988">
    <property type="protein sequence ID" value="KZT55850.1"/>
    <property type="molecule type" value="Genomic_DNA"/>
</dbReference>
<keyword evidence="4 9" id="KW-0349">Heme</keyword>
<protein>
    <submittedName>
        <fullName evidence="11">Cytochrome P450</fullName>
    </submittedName>
</protein>
<evidence type="ECO:0000256" key="3">
    <source>
        <dbReference type="ARBA" id="ARBA00010617"/>
    </source>
</evidence>
<dbReference type="InterPro" id="IPR050364">
    <property type="entry name" value="Cytochrome_P450_fung"/>
</dbReference>
<feature type="chain" id="PRO_5007857466" evidence="10">
    <location>
        <begin position="25"/>
        <end position="508"/>
    </location>
</feature>
<feature type="signal peptide" evidence="10">
    <location>
        <begin position="1"/>
        <end position="24"/>
    </location>
</feature>
<feature type="binding site" description="axial binding residue" evidence="9">
    <location>
        <position position="437"/>
    </location>
    <ligand>
        <name>heme</name>
        <dbReference type="ChEBI" id="CHEBI:30413"/>
    </ligand>
    <ligandPart>
        <name>Fe</name>
        <dbReference type="ChEBI" id="CHEBI:18248"/>
    </ligandPart>
</feature>
<keyword evidence="12" id="KW-1185">Reference proteome</keyword>
<name>A0A165EZ66_9BASI</name>
<dbReference type="PANTHER" id="PTHR46300:SF7">
    <property type="entry name" value="P450, PUTATIVE (EUROFUNG)-RELATED"/>
    <property type="match status" value="1"/>
</dbReference>
<dbReference type="InterPro" id="IPR036396">
    <property type="entry name" value="Cyt_P450_sf"/>
</dbReference>
<evidence type="ECO:0000256" key="9">
    <source>
        <dbReference type="PIRSR" id="PIRSR602401-1"/>
    </source>
</evidence>
<reference evidence="11 12" key="1">
    <citation type="journal article" date="2016" name="Mol. Biol. Evol.">
        <title>Comparative Genomics of Early-Diverging Mushroom-Forming Fungi Provides Insights into the Origins of Lignocellulose Decay Capabilities.</title>
        <authorList>
            <person name="Nagy L.G."/>
            <person name="Riley R."/>
            <person name="Tritt A."/>
            <person name="Adam C."/>
            <person name="Daum C."/>
            <person name="Floudas D."/>
            <person name="Sun H."/>
            <person name="Yadav J.S."/>
            <person name="Pangilinan J."/>
            <person name="Larsson K.H."/>
            <person name="Matsuura K."/>
            <person name="Barry K."/>
            <person name="Labutti K."/>
            <person name="Kuo R."/>
            <person name="Ohm R.A."/>
            <person name="Bhattacharya S.S."/>
            <person name="Shirouzu T."/>
            <person name="Yoshinaga Y."/>
            <person name="Martin F.M."/>
            <person name="Grigoriev I.V."/>
            <person name="Hibbett D.S."/>
        </authorList>
    </citation>
    <scope>NUCLEOTIDE SEQUENCE [LARGE SCALE GENOMIC DNA]</scope>
    <source>
        <strain evidence="11 12">HHB12733</strain>
    </source>
</reference>
<dbReference type="Pfam" id="PF00067">
    <property type="entry name" value="p450"/>
    <property type="match status" value="1"/>
</dbReference>
<dbReference type="InterPro" id="IPR002401">
    <property type="entry name" value="Cyt_P450_E_grp-I"/>
</dbReference>
<keyword evidence="5 9" id="KW-0479">Metal-binding</keyword>
<evidence type="ECO:0000256" key="6">
    <source>
        <dbReference type="ARBA" id="ARBA00023002"/>
    </source>
</evidence>
<dbReference type="InParanoid" id="A0A165EZ66"/>
<keyword evidence="6" id="KW-0560">Oxidoreductase</keyword>
<evidence type="ECO:0000313" key="11">
    <source>
        <dbReference type="EMBL" id="KZT55850.1"/>
    </source>
</evidence>
<evidence type="ECO:0000256" key="8">
    <source>
        <dbReference type="ARBA" id="ARBA00023033"/>
    </source>
</evidence>
<keyword evidence="8" id="KW-0503">Monooxygenase</keyword>
<evidence type="ECO:0000313" key="12">
    <source>
        <dbReference type="Proteomes" id="UP000076842"/>
    </source>
</evidence>
<dbReference type="PRINTS" id="PR00463">
    <property type="entry name" value="EP450I"/>
</dbReference>
<dbReference type="Gene3D" id="1.10.630.10">
    <property type="entry name" value="Cytochrome P450"/>
    <property type="match status" value="1"/>
</dbReference>
<keyword evidence="10" id="KW-0732">Signal</keyword>
<gene>
    <name evidence="11" type="ORF">CALCODRAFT_340402</name>
</gene>
<dbReference type="InterPro" id="IPR001128">
    <property type="entry name" value="Cyt_P450"/>
</dbReference>
<dbReference type="PANTHER" id="PTHR46300">
    <property type="entry name" value="P450, PUTATIVE (EUROFUNG)-RELATED-RELATED"/>
    <property type="match status" value="1"/>
</dbReference>
<evidence type="ECO:0000256" key="10">
    <source>
        <dbReference type="SAM" id="SignalP"/>
    </source>
</evidence>
<comment type="pathway">
    <text evidence="2">Secondary metabolite biosynthesis.</text>
</comment>
<dbReference type="OrthoDB" id="2789670at2759"/>
<evidence type="ECO:0000256" key="1">
    <source>
        <dbReference type="ARBA" id="ARBA00001971"/>
    </source>
</evidence>
<dbReference type="Proteomes" id="UP000076842">
    <property type="component" value="Unassembled WGS sequence"/>
</dbReference>
<comment type="similarity">
    <text evidence="3">Belongs to the cytochrome P450 family.</text>
</comment>
<dbReference type="PRINTS" id="PR00385">
    <property type="entry name" value="P450"/>
</dbReference>
<accession>A0A165EZ66</accession>
<dbReference type="GO" id="GO:0016705">
    <property type="term" value="F:oxidoreductase activity, acting on paired donors, with incorporation or reduction of molecular oxygen"/>
    <property type="evidence" value="ECO:0007669"/>
    <property type="project" value="InterPro"/>
</dbReference>
<keyword evidence="7 9" id="KW-0408">Iron</keyword>
<evidence type="ECO:0000256" key="7">
    <source>
        <dbReference type="ARBA" id="ARBA00023004"/>
    </source>
</evidence>
<evidence type="ECO:0000256" key="2">
    <source>
        <dbReference type="ARBA" id="ARBA00005179"/>
    </source>
</evidence>
<evidence type="ECO:0000256" key="4">
    <source>
        <dbReference type="ARBA" id="ARBA00022617"/>
    </source>
</evidence>
<proteinExistence type="inferred from homology"/>
<dbReference type="GO" id="GO:0004497">
    <property type="term" value="F:monooxygenase activity"/>
    <property type="evidence" value="ECO:0007669"/>
    <property type="project" value="UniProtKB-KW"/>
</dbReference>
<dbReference type="GO" id="GO:0020037">
    <property type="term" value="F:heme binding"/>
    <property type="evidence" value="ECO:0007669"/>
    <property type="project" value="InterPro"/>
</dbReference>
<dbReference type="AlphaFoldDB" id="A0A165EZ66"/>
<dbReference type="STRING" id="1353952.A0A165EZ66"/>
<dbReference type="CDD" id="cd11065">
    <property type="entry name" value="CYP64-like"/>
    <property type="match status" value="1"/>
</dbReference>
<comment type="cofactor">
    <cofactor evidence="1 9">
        <name>heme</name>
        <dbReference type="ChEBI" id="CHEBI:30413"/>
    </cofactor>
</comment>
<organism evidence="11 12">
    <name type="scientific">Calocera cornea HHB12733</name>
    <dbReference type="NCBI Taxonomy" id="1353952"/>
    <lineage>
        <taxon>Eukaryota</taxon>
        <taxon>Fungi</taxon>
        <taxon>Dikarya</taxon>
        <taxon>Basidiomycota</taxon>
        <taxon>Agaricomycotina</taxon>
        <taxon>Dacrymycetes</taxon>
        <taxon>Dacrymycetales</taxon>
        <taxon>Dacrymycetaceae</taxon>
        <taxon>Calocera</taxon>
    </lineage>
</organism>
<dbReference type="GO" id="GO:0005506">
    <property type="term" value="F:iron ion binding"/>
    <property type="evidence" value="ECO:0007669"/>
    <property type="project" value="InterPro"/>
</dbReference>